<dbReference type="STRING" id="35722.A0A0B7NIY2"/>
<gene>
    <name evidence="1" type="primary">PARPA_11678.1 scaffold 44482</name>
</gene>
<name>A0A0B7NIY2_9FUNG</name>
<sequence>MIQNHDLTLQDFQYQEDEALYTPTFIDPGRKSVFMAVIDLGDEHQVRECSAAEYYHLTGSTPCQNKLQKMKDEAGITTIESSATTKKTFKSTAYNNYAIYALN</sequence>
<evidence type="ECO:0000313" key="2">
    <source>
        <dbReference type="Proteomes" id="UP000054107"/>
    </source>
</evidence>
<proteinExistence type="predicted"/>
<evidence type="ECO:0000313" key="1">
    <source>
        <dbReference type="EMBL" id="CEP17382.1"/>
    </source>
</evidence>
<reference evidence="1 2" key="1">
    <citation type="submission" date="2014-09" db="EMBL/GenBank/DDBJ databases">
        <authorList>
            <person name="Ellenberger Sabrina"/>
        </authorList>
    </citation>
    <scope>NUCLEOTIDE SEQUENCE [LARGE SCALE GENOMIC DNA]</scope>
    <source>
        <strain evidence="1 2">CBS 412.66</strain>
    </source>
</reference>
<dbReference type="EMBL" id="LN733663">
    <property type="protein sequence ID" value="CEP17382.1"/>
    <property type="molecule type" value="Genomic_DNA"/>
</dbReference>
<organism evidence="1 2">
    <name type="scientific">Parasitella parasitica</name>
    <dbReference type="NCBI Taxonomy" id="35722"/>
    <lineage>
        <taxon>Eukaryota</taxon>
        <taxon>Fungi</taxon>
        <taxon>Fungi incertae sedis</taxon>
        <taxon>Mucoromycota</taxon>
        <taxon>Mucoromycotina</taxon>
        <taxon>Mucoromycetes</taxon>
        <taxon>Mucorales</taxon>
        <taxon>Mucorineae</taxon>
        <taxon>Mucoraceae</taxon>
        <taxon>Parasitella</taxon>
    </lineage>
</organism>
<accession>A0A0B7NIY2</accession>
<dbReference type="Proteomes" id="UP000054107">
    <property type="component" value="Unassembled WGS sequence"/>
</dbReference>
<protein>
    <submittedName>
        <fullName evidence="1">Uncharacterized protein</fullName>
    </submittedName>
</protein>
<keyword evidence="2" id="KW-1185">Reference proteome</keyword>
<dbReference type="AlphaFoldDB" id="A0A0B7NIY2"/>
<dbReference type="OrthoDB" id="2237019at2759"/>